<gene>
    <name evidence="7" type="ORF">ACFOOR_10065</name>
</gene>
<dbReference type="PANTHER" id="PTHR30096">
    <property type="entry name" value="4,5-DOPA DIOXYGENASE EXTRADIOL-LIKE PROTEIN"/>
    <property type="match status" value="1"/>
</dbReference>
<dbReference type="Pfam" id="PF02900">
    <property type="entry name" value="LigB"/>
    <property type="match status" value="1"/>
</dbReference>
<accession>A0ABV6ZYK5</accession>
<dbReference type="Gene3D" id="3.40.830.10">
    <property type="entry name" value="LigB-like"/>
    <property type="match status" value="1"/>
</dbReference>
<dbReference type="EC" id="1.13.-.-" evidence="7"/>
<dbReference type="RefSeq" id="WP_343164240.1">
    <property type="nucleotide sequence ID" value="NZ_JBHRSV010000019.1"/>
</dbReference>
<evidence type="ECO:0000259" key="6">
    <source>
        <dbReference type="Pfam" id="PF02900"/>
    </source>
</evidence>
<dbReference type="SUPFAM" id="SSF53213">
    <property type="entry name" value="LigB-like"/>
    <property type="match status" value="1"/>
</dbReference>
<dbReference type="EMBL" id="JBHRSV010000019">
    <property type="protein sequence ID" value="MFC2926448.1"/>
    <property type="molecule type" value="Genomic_DNA"/>
</dbReference>
<evidence type="ECO:0000256" key="5">
    <source>
        <dbReference type="ARBA" id="ARBA00023002"/>
    </source>
</evidence>
<keyword evidence="8" id="KW-1185">Reference proteome</keyword>
<keyword evidence="3" id="KW-0479">Metal-binding</keyword>
<keyword evidence="4" id="KW-0862">Zinc</keyword>
<dbReference type="PIRSF" id="PIRSF006157">
    <property type="entry name" value="Doxgns_DODA"/>
    <property type="match status" value="1"/>
</dbReference>
<dbReference type="InterPro" id="IPR014436">
    <property type="entry name" value="Extradiol_dOase_DODA"/>
</dbReference>
<proteinExistence type="inferred from homology"/>
<comment type="cofactor">
    <cofactor evidence="1">
        <name>Zn(2+)</name>
        <dbReference type="ChEBI" id="CHEBI:29105"/>
    </cofactor>
</comment>
<evidence type="ECO:0000256" key="2">
    <source>
        <dbReference type="ARBA" id="ARBA00007581"/>
    </source>
</evidence>
<dbReference type="GO" id="GO:0051213">
    <property type="term" value="F:dioxygenase activity"/>
    <property type="evidence" value="ECO:0007669"/>
    <property type="project" value="UniProtKB-KW"/>
</dbReference>
<evidence type="ECO:0000313" key="7">
    <source>
        <dbReference type="EMBL" id="MFC2926448.1"/>
    </source>
</evidence>
<reference evidence="8" key="1">
    <citation type="journal article" date="2019" name="Int. J. Syst. Evol. Microbiol.">
        <title>The Global Catalogue of Microorganisms (GCM) 10K type strain sequencing project: providing services to taxonomists for standard genome sequencing and annotation.</title>
        <authorList>
            <consortium name="The Broad Institute Genomics Platform"/>
            <consortium name="The Broad Institute Genome Sequencing Center for Infectious Disease"/>
            <person name="Wu L."/>
            <person name="Ma J."/>
        </authorList>
    </citation>
    <scope>NUCLEOTIDE SEQUENCE [LARGE SCALE GENOMIC DNA]</scope>
    <source>
        <strain evidence="8">KCTC 52487</strain>
    </source>
</reference>
<dbReference type="PANTHER" id="PTHR30096:SF0">
    <property type="entry name" value="4,5-DOPA DIOXYGENASE EXTRADIOL-LIKE PROTEIN"/>
    <property type="match status" value="1"/>
</dbReference>
<comment type="caution">
    <text evidence="7">The sequence shown here is derived from an EMBL/GenBank/DDBJ whole genome shotgun (WGS) entry which is preliminary data.</text>
</comment>
<dbReference type="Proteomes" id="UP001595379">
    <property type="component" value="Unassembled WGS sequence"/>
</dbReference>
<sequence>MTVRNPIFLSHGAPSLLIDRSRANAFLRSWGPTLGQPKAWVVVSAHWESSPIRVTASQRPETIHDFRGFGPVLETFQYNAKGDAALAERIVKLIEAEGLKAVADPNRGLDHGVWVPLALIDPHPVAPVMQVSLPGRHASEDDTVTLGRALAALAKEGVQLIFSGSMTHSLRDALGAAEDETPLAFAEDFAAWTREVFRSGDSNAIRQWRSAPQAQRNHPTPEHFLPLIAAMAATGGPGRPLHQSWSHAALAMDVWDFPPQ</sequence>
<name>A0ABV6ZYK5_9PROT</name>
<dbReference type="CDD" id="cd07363">
    <property type="entry name" value="45_DOPA_Dioxygenase"/>
    <property type="match status" value="1"/>
</dbReference>
<evidence type="ECO:0000256" key="3">
    <source>
        <dbReference type="ARBA" id="ARBA00022723"/>
    </source>
</evidence>
<keyword evidence="7" id="KW-0223">Dioxygenase</keyword>
<evidence type="ECO:0000256" key="4">
    <source>
        <dbReference type="ARBA" id="ARBA00022833"/>
    </source>
</evidence>
<keyword evidence="5 7" id="KW-0560">Oxidoreductase</keyword>
<comment type="similarity">
    <text evidence="2">Belongs to the DODA-type extradiol aromatic ring-opening dioxygenase family.</text>
</comment>
<organism evidence="7 8">
    <name type="scientific">Hyphobacterium vulgare</name>
    <dbReference type="NCBI Taxonomy" id="1736751"/>
    <lineage>
        <taxon>Bacteria</taxon>
        <taxon>Pseudomonadati</taxon>
        <taxon>Pseudomonadota</taxon>
        <taxon>Alphaproteobacteria</taxon>
        <taxon>Maricaulales</taxon>
        <taxon>Maricaulaceae</taxon>
        <taxon>Hyphobacterium</taxon>
    </lineage>
</organism>
<feature type="domain" description="Extradiol ring-cleavage dioxygenase class III enzyme subunit B" evidence="6">
    <location>
        <begin position="9"/>
        <end position="248"/>
    </location>
</feature>
<evidence type="ECO:0000256" key="1">
    <source>
        <dbReference type="ARBA" id="ARBA00001947"/>
    </source>
</evidence>
<dbReference type="InterPro" id="IPR004183">
    <property type="entry name" value="Xdiol_dOase_suB"/>
</dbReference>
<protein>
    <submittedName>
        <fullName evidence="7">DODA-type extradiol aromatic ring-opening family dioxygenase</fullName>
        <ecNumber evidence="7">1.13.-.-</ecNumber>
    </submittedName>
</protein>
<evidence type="ECO:0000313" key="8">
    <source>
        <dbReference type="Proteomes" id="UP001595379"/>
    </source>
</evidence>